<evidence type="ECO:0000313" key="2">
    <source>
        <dbReference type="Proteomes" id="UP000317243"/>
    </source>
</evidence>
<evidence type="ECO:0000313" key="1">
    <source>
        <dbReference type="EMBL" id="TWT56816.1"/>
    </source>
</evidence>
<gene>
    <name evidence="1" type="ORF">KOR42_01710</name>
</gene>
<comment type="caution">
    <text evidence="1">The sequence shown here is derived from an EMBL/GenBank/DDBJ whole genome shotgun (WGS) entry which is preliminary data.</text>
</comment>
<dbReference type="AlphaFoldDB" id="A0A5C5X1H7"/>
<sequence length="151" mass="16920">MTPSTHDIMKFEITFDVEEIPRIVERIKECHGLAFSAFSGCPISLTKSLERRGESRVKFDEPIYIYPIEMNGNQAVSVTPQPIVGITRDISPHGVGFAFDQAIETEYVIAEFDLYGDGQVGLLLDVRWQRQTDKYAFIGGGLIIGRAKLHS</sequence>
<dbReference type="RefSeq" id="WP_146506730.1">
    <property type="nucleotide sequence ID" value="NZ_SIHI01000001.1"/>
</dbReference>
<accession>A0A5C5X1H7</accession>
<dbReference type="EMBL" id="SIHI01000001">
    <property type="protein sequence ID" value="TWT56816.1"/>
    <property type="molecule type" value="Genomic_DNA"/>
</dbReference>
<keyword evidence="2" id="KW-1185">Reference proteome</keyword>
<dbReference type="Proteomes" id="UP000317243">
    <property type="component" value="Unassembled WGS sequence"/>
</dbReference>
<organism evidence="1 2">
    <name type="scientific">Thalassoglobus neptunius</name>
    <dbReference type="NCBI Taxonomy" id="1938619"/>
    <lineage>
        <taxon>Bacteria</taxon>
        <taxon>Pseudomonadati</taxon>
        <taxon>Planctomycetota</taxon>
        <taxon>Planctomycetia</taxon>
        <taxon>Planctomycetales</taxon>
        <taxon>Planctomycetaceae</taxon>
        <taxon>Thalassoglobus</taxon>
    </lineage>
</organism>
<reference evidence="1 2" key="1">
    <citation type="submission" date="2019-02" db="EMBL/GenBank/DDBJ databases">
        <title>Deep-cultivation of Planctomycetes and their phenomic and genomic characterization uncovers novel biology.</title>
        <authorList>
            <person name="Wiegand S."/>
            <person name="Jogler M."/>
            <person name="Boedeker C."/>
            <person name="Pinto D."/>
            <person name="Vollmers J."/>
            <person name="Rivas-Marin E."/>
            <person name="Kohn T."/>
            <person name="Peeters S.H."/>
            <person name="Heuer A."/>
            <person name="Rast P."/>
            <person name="Oberbeckmann S."/>
            <person name="Bunk B."/>
            <person name="Jeske O."/>
            <person name="Meyerdierks A."/>
            <person name="Storesund J.E."/>
            <person name="Kallscheuer N."/>
            <person name="Luecker S."/>
            <person name="Lage O.M."/>
            <person name="Pohl T."/>
            <person name="Merkel B.J."/>
            <person name="Hornburger P."/>
            <person name="Mueller R.-W."/>
            <person name="Bruemmer F."/>
            <person name="Labrenz M."/>
            <person name="Spormann A.M."/>
            <person name="Op Den Camp H."/>
            <person name="Overmann J."/>
            <person name="Amann R."/>
            <person name="Jetten M.S.M."/>
            <person name="Mascher T."/>
            <person name="Medema M.H."/>
            <person name="Devos D.P."/>
            <person name="Kaster A.-K."/>
            <person name="Ovreas L."/>
            <person name="Rohde M."/>
            <person name="Galperin M.Y."/>
            <person name="Jogler C."/>
        </authorList>
    </citation>
    <scope>NUCLEOTIDE SEQUENCE [LARGE SCALE GENOMIC DNA]</scope>
    <source>
        <strain evidence="1 2">KOR42</strain>
    </source>
</reference>
<name>A0A5C5X1H7_9PLAN</name>
<protein>
    <submittedName>
        <fullName evidence="1">PilZ domain protein</fullName>
    </submittedName>
</protein>
<proteinExistence type="predicted"/>
<dbReference type="OrthoDB" id="280718at2"/>